<dbReference type="InterPro" id="IPR003784">
    <property type="entry name" value="BioY"/>
</dbReference>
<dbReference type="PANTHER" id="PTHR34295">
    <property type="entry name" value="BIOTIN TRANSPORTER BIOY"/>
    <property type="match status" value="1"/>
</dbReference>
<evidence type="ECO:0000313" key="5">
    <source>
        <dbReference type="Proteomes" id="UP000241201"/>
    </source>
</evidence>
<evidence type="ECO:0000256" key="1">
    <source>
        <dbReference type="ARBA" id="ARBA00010692"/>
    </source>
</evidence>
<dbReference type="Proteomes" id="UP000241201">
    <property type="component" value="Unassembled WGS sequence"/>
</dbReference>
<comment type="similarity">
    <text evidence="1 2">Belongs to the BioY family.</text>
</comment>
<keyword evidence="2 3" id="KW-0472">Membrane</keyword>
<feature type="transmembrane region" description="Helical" evidence="3">
    <location>
        <begin position="81"/>
        <end position="101"/>
    </location>
</feature>
<dbReference type="AlphaFoldDB" id="A0A2T3G3X0"/>
<dbReference type="EMBL" id="PYLP01000001">
    <property type="protein sequence ID" value="PST42227.1"/>
    <property type="molecule type" value="Genomic_DNA"/>
</dbReference>
<comment type="subcellular location">
    <subcellularLocation>
        <location evidence="2">Cell membrane</location>
        <topology evidence="2">Multi-pass membrane protein</topology>
    </subcellularLocation>
</comment>
<dbReference type="PANTHER" id="PTHR34295:SF1">
    <property type="entry name" value="BIOTIN TRANSPORTER BIOY"/>
    <property type="match status" value="1"/>
</dbReference>
<keyword evidence="3" id="KW-1133">Transmembrane helix</keyword>
<organism evidence="4 5">
    <name type="scientific">Faecalibacillus faecis</name>
    <dbReference type="NCBI Taxonomy" id="1982628"/>
    <lineage>
        <taxon>Bacteria</taxon>
        <taxon>Bacillati</taxon>
        <taxon>Bacillota</taxon>
        <taxon>Erysipelotrichia</taxon>
        <taxon>Erysipelotrichales</taxon>
        <taxon>Coprobacillaceae</taxon>
        <taxon>Faecalibacillus</taxon>
    </lineage>
</organism>
<keyword evidence="5" id="KW-1185">Reference proteome</keyword>
<gene>
    <name evidence="4" type="ORF">C7U55_01325</name>
</gene>
<feature type="transmembrane region" description="Helical" evidence="3">
    <location>
        <begin position="134"/>
        <end position="155"/>
    </location>
</feature>
<evidence type="ECO:0000256" key="3">
    <source>
        <dbReference type="SAM" id="Phobius"/>
    </source>
</evidence>
<reference evidence="5" key="1">
    <citation type="submission" date="2018-03" db="EMBL/GenBank/DDBJ databases">
        <title>Lachnoclostridium SNUG30370 gen.nov., sp.nov., isolated from human faeces.</title>
        <authorList>
            <person name="Seo B."/>
            <person name="Jeon K."/>
            <person name="Ko G."/>
        </authorList>
    </citation>
    <scope>NUCLEOTIDE SEQUENCE [LARGE SCALE GENOMIC DNA]</scope>
    <source>
        <strain evidence="5">SNUG30370</strain>
    </source>
</reference>
<dbReference type="PIRSF" id="PIRSF016661">
    <property type="entry name" value="BioY"/>
    <property type="match status" value="1"/>
</dbReference>
<name>A0A2T3G3X0_9FIRM</name>
<keyword evidence="3" id="KW-0812">Transmembrane</keyword>
<evidence type="ECO:0000256" key="2">
    <source>
        <dbReference type="PIRNR" id="PIRNR016661"/>
    </source>
</evidence>
<proteinExistence type="inferred from homology"/>
<dbReference type="RefSeq" id="WP_106987008.1">
    <property type="nucleotide sequence ID" value="NZ_DAWBWI010000374.1"/>
</dbReference>
<sequence>MNFKVKEMCQLALAACLLALFSQIKIDLPGYVPLTLQTFMVYVIALTFKPNNAFTACFVYLCMGAIGLPVFAGFHGGISSLVSYTGGYLFAFPIMAYVISCSKHINRYGACFLGTFVCYAIGTGYFMLVSQMALMPSLMMCVIPFLPGDFVKIILAKKVAEKIKIRTENYA</sequence>
<protein>
    <recommendedName>
        <fullName evidence="2">Biotin transporter</fullName>
    </recommendedName>
</protein>
<feature type="transmembrane region" description="Helical" evidence="3">
    <location>
        <begin position="108"/>
        <end position="128"/>
    </location>
</feature>
<dbReference type="GO" id="GO:0005886">
    <property type="term" value="C:plasma membrane"/>
    <property type="evidence" value="ECO:0007669"/>
    <property type="project" value="UniProtKB-SubCell"/>
</dbReference>
<evidence type="ECO:0000313" key="4">
    <source>
        <dbReference type="EMBL" id="PST42227.1"/>
    </source>
</evidence>
<dbReference type="Pfam" id="PF02632">
    <property type="entry name" value="BioY"/>
    <property type="match status" value="1"/>
</dbReference>
<feature type="transmembrane region" description="Helical" evidence="3">
    <location>
        <begin position="55"/>
        <end position="75"/>
    </location>
</feature>
<keyword evidence="2" id="KW-0813">Transport</keyword>
<keyword evidence="2" id="KW-1003">Cell membrane</keyword>
<dbReference type="GeneID" id="77469747"/>
<dbReference type="Gene3D" id="1.10.1760.20">
    <property type="match status" value="1"/>
</dbReference>
<comment type="caution">
    <text evidence="4">The sequence shown here is derived from an EMBL/GenBank/DDBJ whole genome shotgun (WGS) entry which is preliminary data.</text>
</comment>
<accession>A0A2T3G3X0</accession>
<dbReference type="GO" id="GO:0015225">
    <property type="term" value="F:biotin transmembrane transporter activity"/>
    <property type="evidence" value="ECO:0007669"/>
    <property type="project" value="UniProtKB-UniRule"/>
</dbReference>